<dbReference type="AlphaFoldDB" id="A0A158IUM2"/>
<keyword evidence="3" id="KW-1185">Reference proteome</keyword>
<dbReference type="RefSeq" id="WP_087670104.1">
    <property type="nucleotide sequence ID" value="NZ_FCNW02000044.1"/>
</dbReference>
<dbReference type="EMBL" id="FCNW02000044">
    <property type="protein sequence ID" value="SAL60287.1"/>
    <property type="molecule type" value="Genomic_DNA"/>
</dbReference>
<protein>
    <submittedName>
        <fullName evidence="2">Uncharacterized protein</fullName>
    </submittedName>
</protein>
<gene>
    <name evidence="2" type="ORF">AWB65_05438</name>
</gene>
<feature type="region of interest" description="Disordered" evidence="1">
    <location>
        <begin position="1"/>
        <end position="46"/>
    </location>
</feature>
<dbReference type="OrthoDB" id="9135205at2"/>
<proteinExistence type="predicted"/>
<evidence type="ECO:0000313" key="3">
    <source>
        <dbReference type="Proteomes" id="UP000054977"/>
    </source>
</evidence>
<name>A0A158IUM2_9BURK</name>
<accession>A0A158IUM2</accession>
<evidence type="ECO:0000256" key="1">
    <source>
        <dbReference type="SAM" id="MobiDB-lite"/>
    </source>
</evidence>
<sequence length="122" mass="13607">MLERRPSHQELEKSRPSNNDIAAHLAQPLRASNSATSRPGEAVKSNYPETLNRLANRWTVLCNEINCNPDAHYPGLLCIKVHLLIRRTERLINLDPFEADAILTAKILAENCDLKNGALQAA</sequence>
<comment type="caution">
    <text evidence="2">The sequence shown here is derived from an EMBL/GenBank/DDBJ whole genome shotgun (WGS) entry which is preliminary data.</text>
</comment>
<dbReference type="Proteomes" id="UP000054977">
    <property type="component" value="Unassembled WGS sequence"/>
</dbReference>
<evidence type="ECO:0000313" key="2">
    <source>
        <dbReference type="EMBL" id="SAL60287.1"/>
    </source>
</evidence>
<reference evidence="2" key="1">
    <citation type="submission" date="2016-01" db="EMBL/GenBank/DDBJ databases">
        <authorList>
            <person name="Peeters C."/>
        </authorList>
    </citation>
    <scope>NUCLEOTIDE SEQUENCE [LARGE SCALE GENOMIC DNA]</scope>
    <source>
        <strain evidence="2">LMG 22934</strain>
    </source>
</reference>
<organism evidence="2 3">
    <name type="scientific">Caballeronia humi</name>
    <dbReference type="NCBI Taxonomy" id="326474"/>
    <lineage>
        <taxon>Bacteria</taxon>
        <taxon>Pseudomonadati</taxon>
        <taxon>Pseudomonadota</taxon>
        <taxon>Betaproteobacteria</taxon>
        <taxon>Burkholderiales</taxon>
        <taxon>Burkholderiaceae</taxon>
        <taxon>Caballeronia</taxon>
    </lineage>
</organism>
<feature type="compositionally biased region" description="Basic and acidic residues" evidence="1">
    <location>
        <begin position="1"/>
        <end position="15"/>
    </location>
</feature>